<comment type="caution">
    <text evidence="1">The sequence shown here is derived from an EMBL/GenBank/DDBJ whole genome shotgun (WGS) entry which is preliminary data.</text>
</comment>
<sequence>MLAQVGISQNEFCRRVEYTKQQVINWKKTGQFPAWVWWALKGMEGK</sequence>
<dbReference type="PATRIC" id="fig|1365248.3.peg.4713"/>
<reference evidence="1 2" key="1">
    <citation type="submission" date="2013-07" db="EMBL/GenBank/DDBJ databases">
        <title>Comparative Genomic and Metabolomic Analysis of Twelve Strains of Pseudoalteromonas luteoviolacea.</title>
        <authorList>
            <person name="Vynne N.G."/>
            <person name="Mansson M."/>
            <person name="Gram L."/>
        </authorList>
    </citation>
    <scope>NUCLEOTIDE SEQUENCE [LARGE SCALE GENOMIC DNA]</scope>
    <source>
        <strain evidence="1 2">CPMOR-1</strain>
    </source>
</reference>
<dbReference type="AlphaFoldDB" id="A0A167I5A3"/>
<evidence type="ECO:0000313" key="2">
    <source>
        <dbReference type="Proteomes" id="UP000076486"/>
    </source>
</evidence>
<name>A0A167I5A3_9GAMM</name>
<dbReference type="Proteomes" id="UP000076486">
    <property type="component" value="Unassembled WGS sequence"/>
</dbReference>
<organism evidence="1 2">
    <name type="scientific">Pseudoalteromonas luteoviolacea CPMOR-1</name>
    <dbReference type="NCBI Taxonomy" id="1365248"/>
    <lineage>
        <taxon>Bacteria</taxon>
        <taxon>Pseudomonadati</taxon>
        <taxon>Pseudomonadota</taxon>
        <taxon>Gammaproteobacteria</taxon>
        <taxon>Alteromonadales</taxon>
        <taxon>Pseudoalteromonadaceae</taxon>
        <taxon>Pseudoalteromonas</taxon>
    </lineage>
</organism>
<dbReference type="EMBL" id="AUYC01000066">
    <property type="protein sequence ID" value="KZN58910.1"/>
    <property type="molecule type" value="Genomic_DNA"/>
</dbReference>
<protein>
    <submittedName>
        <fullName evidence="1">Uncharacterized protein</fullName>
    </submittedName>
</protein>
<proteinExistence type="predicted"/>
<gene>
    <name evidence="1" type="ORF">N473_26190</name>
</gene>
<accession>A0A167I5A3</accession>
<evidence type="ECO:0000313" key="1">
    <source>
        <dbReference type="EMBL" id="KZN58910.1"/>
    </source>
</evidence>